<dbReference type="PROSITE" id="PS00122">
    <property type="entry name" value="CARBOXYLESTERASE_B_1"/>
    <property type="match status" value="1"/>
</dbReference>
<dbReference type="OrthoDB" id="9771666at2"/>
<proteinExistence type="predicted"/>
<gene>
    <name evidence="4" type="ORF">B0I00_2565</name>
</gene>
<evidence type="ECO:0000256" key="2">
    <source>
        <dbReference type="SAM" id="Phobius"/>
    </source>
</evidence>
<keyword evidence="1" id="KW-0378">Hydrolase</keyword>
<dbReference type="EMBL" id="PHUF01000005">
    <property type="protein sequence ID" value="PKB13937.1"/>
    <property type="molecule type" value="Genomic_DNA"/>
</dbReference>
<dbReference type="Gene3D" id="3.40.50.1820">
    <property type="entry name" value="alpha/beta hydrolase"/>
    <property type="match status" value="1"/>
</dbReference>
<dbReference type="Proteomes" id="UP000232587">
    <property type="component" value="Unassembled WGS sequence"/>
</dbReference>
<evidence type="ECO:0000313" key="5">
    <source>
        <dbReference type="Proteomes" id="UP000232587"/>
    </source>
</evidence>
<dbReference type="InterPro" id="IPR049492">
    <property type="entry name" value="BD-FAE-like_dom"/>
</dbReference>
<dbReference type="RefSeq" id="WP_100867802.1">
    <property type="nucleotide sequence ID" value="NZ_PHUF01000005.1"/>
</dbReference>
<dbReference type="AlphaFoldDB" id="A0A2N0H4S9"/>
<feature type="domain" description="BD-FAE-like" evidence="3">
    <location>
        <begin position="84"/>
        <end position="261"/>
    </location>
</feature>
<sequence>MGKRSGRGIVGTAGWVILIALAVVAALYGAYRYAVATNGVALLDRVDRLAGGIQGTRLALHDGRYGPHGAQRIEVVAPDAGPPAPKPVVVFIHGGGWHSGRAQDYRFVGRALARSGYVTVLAGYRLTPDGVFPHMLEDGAAAVAWVRANAARFGGDPDQIVLMGHSAGAYNAVMLGLDPQWFDRAGVPAAAIRGVIGLSGPYDFLPLDTPSTVRAFGHVRPAEQTQPVRFARGDAPPLLLLTGDADSTVKPRNTRALAAALERKGAVVATAIVPGLSHEDPVIKLAAPFSRDRRVIDPVLAFLTAHTGASAVIKPSES</sequence>
<name>A0A2N0H4S9_9SPHN</name>
<evidence type="ECO:0000313" key="4">
    <source>
        <dbReference type="EMBL" id="PKB13937.1"/>
    </source>
</evidence>
<accession>A0A2N0H4S9</accession>
<dbReference type="PANTHER" id="PTHR48081">
    <property type="entry name" value="AB HYDROLASE SUPERFAMILY PROTEIN C4A8.06C"/>
    <property type="match status" value="1"/>
</dbReference>
<dbReference type="InterPro" id="IPR019826">
    <property type="entry name" value="Carboxylesterase_B_AS"/>
</dbReference>
<evidence type="ECO:0000259" key="3">
    <source>
        <dbReference type="Pfam" id="PF20434"/>
    </source>
</evidence>
<feature type="transmembrane region" description="Helical" evidence="2">
    <location>
        <begin position="12"/>
        <end position="31"/>
    </location>
</feature>
<dbReference type="Pfam" id="PF20434">
    <property type="entry name" value="BD-FAE"/>
    <property type="match status" value="1"/>
</dbReference>
<dbReference type="GO" id="GO:0016787">
    <property type="term" value="F:hydrolase activity"/>
    <property type="evidence" value="ECO:0007669"/>
    <property type="project" value="UniProtKB-KW"/>
</dbReference>
<dbReference type="InterPro" id="IPR029058">
    <property type="entry name" value="AB_hydrolase_fold"/>
</dbReference>
<comment type="caution">
    <text evidence="4">The sequence shown here is derived from an EMBL/GenBank/DDBJ whole genome shotgun (WGS) entry which is preliminary data.</text>
</comment>
<dbReference type="SUPFAM" id="SSF53474">
    <property type="entry name" value="alpha/beta-Hydrolases"/>
    <property type="match status" value="1"/>
</dbReference>
<reference evidence="4 5" key="1">
    <citation type="submission" date="2017-11" db="EMBL/GenBank/DDBJ databases">
        <title>Genomic Encyclopedia of Type Strains, Phase III (KMG-III): the genomes of soil and plant-associated and newly described type strains.</title>
        <authorList>
            <person name="Whitman W."/>
        </authorList>
    </citation>
    <scope>NUCLEOTIDE SEQUENCE [LARGE SCALE GENOMIC DNA]</scope>
    <source>
        <strain evidence="4 5">CGMCC 1.12274</strain>
    </source>
</reference>
<evidence type="ECO:0000256" key="1">
    <source>
        <dbReference type="ARBA" id="ARBA00022801"/>
    </source>
</evidence>
<keyword evidence="2" id="KW-0812">Transmembrane</keyword>
<keyword evidence="2" id="KW-0472">Membrane</keyword>
<protein>
    <submittedName>
        <fullName evidence="4">Acetyl esterase/lipase</fullName>
    </submittedName>
</protein>
<dbReference type="InterPro" id="IPR050300">
    <property type="entry name" value="GDXG_lipolytic_enzyme"/>
</dbReference>
<keyword evidence="5" id="KW-1185">Reference proteome</keyword>
<keyword evidence="2" id="KW-1133">Transmembrane helix</keyword>
<organism evidence="4 5">
    <name type="scientific">Novosphingobium kunmingense</name>
    <dbReference type="NCBI Taxonomy" id="1211806"/>
    <lineage>
        <taxon>Bacteria</taxon>
        <taxon>Pseudomonadati</taxon>
        <taxon>Pseudomonadota</taxon>
        <taxon>Alphaproteobacteria</taxon>
        <taxon>Sphingomonadales</taxon>
        <taxon>Sphingomonadaceae</taxon>
        <taxon>Novosphingobium</taxon>
    </lineage>
</organism>
<dbReference type="PANTHER" id="PTHR48081:SF9">
    <property type="entry name" value="CARBOXYLESTERASE"/>
    <property type="match status" value="1"/>
</dbReference>